<feature type="transmembrane region" description="Helical" evidence="6">
    <location>
        <begin position="134"/>
        <end position="157"/>
    </location>
</feature>
<reference evidence="7 8" key="1">
    <citation type="journal article" date="2018" name="Mol. Ecol.">
        <title>The obligate alkalophilic soda-lake fungus Sodiomyces alkalinus has shifted to a protein diet.</title>
        <authorList>
            <person name="Grum-Grzhimaylo A.A."/>
            <person name="Falkoski D.L."/>
            <person name="van den Heuvel J."/>
            <person name="Valero-Jimenez C.A."/>
            <person name="Min B."/>
            <person name="Choi I.G."/>
            <person name="Lipzen A."/>
            <person name="Daum C.G."/>
            <person name="Aanen D.K."/>
            <person name="Tsang A."/>
            <person name="Henrissat B."/>
            <person name="Bilanenko E.N."/>
            <person name="de Vries R.P."/>
            <person name="van Kan J.A.L."/>
            <person name="Grigoriev I.V."/>
            <person name="Debets A.J.M."/>
        </authorList>
    </citation>
    <scope>NUCLEOTIDE SEQUENCE [LARGE SCALE GENOMIC DNA]</scope>
    <source>
        <strain evidence="7 8">F11</strain>
    </source>
</reference>
<organism evidence="7 8">
    <name type="scientific">Sodiomyces alkalinus (strain CBS 110278 / VKM F-3762 / F11)</name>
    <name type="common">Alkaliphilic filamentous fungus</name>
    <dbReference type="NCBI Taxonomy" id="1314773"/>
    <lineage>
        <taxon>Eukaryota</taxon>
        <taxon>Fungi</taxon>
        <taxon>Dikarya</taxon>
        <taxon>Ascomycota</taxon>
        <taxon>Pezizomycotina</taxon>
        <taxon>Sordariomycetes</taxon>
        <taxon>Hypocreomycetidae</taxon>
        <taxon>Glomerellales</taxon>
        <taxon>Plectosphaerellaceae</taxon>
        <taxon>Sodiomyces</taxon>
    </lineage>
</organism>
<dbReference type="GeneID" id="39578744"/>
<dbReference type="GO" id="GO:0022857">
    <property type="term" value="F:transmembrane transporter activity"/>
    <property type="evidence" value="ECO:0007669"/>
    <property type="project" value="InterPro"/>
</dbReference>
<dbReference type="PANTHER" id="PTHR23507">
    <property type="entry name" value="ZGC:174356"/>
    <property type="match status" value="1"/>
</dbReference>
<evidence type="ECO:0000313" key="8">
    <source>
        <dbReference type="Proteomes" id="UP000272025"/>
    </source>
</evidence>
<keyword evidence="2 6" id="KW-0812">Transmembrane</keyword>
<keyword evidence="4 6" id="KW-0472">Membrane</keyword>
<feature type="transmembrane region" description="Helical" evidence="6">
    <location>
        <begin position="47"/>
        <end position="69"/>
    </location>
</feature>
<evidence type="ECO:0000256" key="1">
    <source>
        <dbReference type="ARBA" id="ARBA00004141"/>
    </source>
</evidence>
<feature type="transmembrane region" description="Helical" evidence="6">
    <location>
        <begin position="483"/>
        <end position="509"/>
    </location>
</feature>
<name>A0A3N2Q780_SODAK</name>
<feature type="region of interest" description="Disordered" evidence="5">
    <location>
        <begin position="369"/>
        <end position="419"/>
    </location>
</feature>
<dbReference type="Proteomes" id="UP000272025">
    <property type="component" value="Unassembled WGS sequence"/>
</dbReference>
<feature type="transmembrane region" description="Helical" evidence="6">
    <location>
        <begin position="333"/>
        <end position="351"/>
    </location>
</feature>
<dbReference type="EMBL" id="ML119051">
    <property type="protein sequence ID" value="ROT42643.1"/>
    <property type="molecule type" value="Genomic_DNA"/>
</dbReference>
<dbReference type="PANTHER" id="PTHR23507:SF13">
    <property type="entry name" value="MFS GENERAL SUBSTRATE TRANSPORTER"/>
    <property type="match status" value="1"/>
</dbReference>
<dbReference type="InterPro" id="IPR036259">
    <property type="entry name" value="MFS_trans_sf"/>
</dbReference>
<dbReference type="RefSeq" id="XP_028470449.1">
    <property type="nucleotide sequence ID" value="XM_028610266.1"/>
</dbReference>
<feature type="transmembrane region" description="Helical" evidence="6">
    <location>
        <begin position="515"/>
        <end position="536"/>
    </location>
</feature>
<keyword evidence="3 6" id="KW-1133">Transmembrane helix</keyword>
<protein>
    <submittedName>
        <fullName evidence="7">Major facilitator superfamily transporter</fullName>
    </submittedName>
</protein>
<evidence type="ECO:0000313" key="7">
    <source>
        <dbReference type="EMBL" id="ROT42643.1"/>
    </source>
</evidence>
<gene>
    <name evidence="7" type="ORF">SODALDRAFT_326803</name>
</gene>
<dbReference type="OrthoDB" id="5204190at2759"/>
<dbReference type="SUPFAM" id="SSF103473">
    <property type="entry name" value="MFS general substrate transporter"/>
    <property type="match status" value="2"/>
</dbReference>
<dbReference type="Gene3D" id="1.20.1250.20">
    <property type="entry name" value="MFS general substrate transporter like domains"/>
    <property type="match status" value="2"/>
</dbReference>
<feature type="transmembrane region" description="Helical" evidence="6">
    <location>
        <begin position="205"/>
        <end position="224"/>
    </location>
</feature>
<feature type="transmembrane region" description="Helical" evidence="6">
    <location>
        <begin position="106"/>
        <end position="128"/>
    </location>
</feature>
<feature type="transmembrane region" description="Helical" evidence="6">
    <location>
        <begin position="294"/>
        <end position="321"/>
    </location>
</feature>
<evidence type="ECO:0000256" key="6">
    <source>
        <dbReference type="SAM" id="Phobius"/>
    </source>
</evidence>
<feature type="region of interest" description="Disordered" evidence="5">
    <location>
        <begin position="1"/>
        <end position="23"/>
    </location>
</feature>
<sequence length="559" mass="59479">MTATERTPLLGSPPPGDGSSPLKPRCLLSSHAESKAWSSICSPANRILMAGFLVSLTLGLTQVPIIYVFRIMTCDAFYAGGSAKAASPPADRCARREIDAATASQVSFLGMTTSVCGIANLFICGALIRRLGPRWAFVSQTSLLAVRVACQIVAVAVGGKKGIILMQATQLVGVVGGPRGYMLVLNTAVAEVVERRRHTAVFGKLQGALMMGTAGGYLLGGILGDAGIQIPFVTAVGCFIVGTLYGTIFMPTPPASKEESANDSHRAPTGFLSPIKVFIPPRFRLESGRVVRHYGLVFLALGVFFGVFATGYAPILIQMYATSRFQFGTTENGILMSGNSLIRGVFLMFIFPKLIDVGRRWFASSAAGPTASRADLGGEPLRREEGEILPTNPDEWEPVPGLVNSEEPTKPPPEEDDEDSMFDLSFLRWSLLVDGIVTSISAWATEGWHMYLAAFLLPFASGSAPAAKGVITEMCPSYLRQDALSAITLVESAATLTTQGLFGLIYASLSTIGRANLTFFCNGGLAMVAVCILSLAHYPPANSTRVDDAKDDERDDGNP</sequence>
<feature type="transmembrane region" description="Helical" evidence="6">
    <location>
        <begin position="230"/>
        <end position="250"/>
    </location>
</feature>
<proteinExistence type="predicted"/>
<evidence type="ECO:0000256" key="5">
    <source>
        <dbReference type="SAM" id="MobiDB-lite"/>
    </source>
</evidence>
<evidence type="ECO:0000256" key="4">
    <source>
        <dbReference type="ARBA" id="ARBA00023136"/>
    </source>
</evidence>
<dbReference type="Pfam" id="PF07690">
    <property type="entry name" value="MFS_1"/>
    <property type="match status" value="1"/>
</dbReference>
<dbReference type="STRING" id="1314773.A0A3N2Q780"/>
<comment type="subcellular location">
    <subcellularLocation>
        <location evidence="1">Membrane</location>
        <topology evidence="1">Multi-pass membrane protein</topology>
    </subcellularLocation>
</comment>
<keyword evidence="8" id="KW-1185">Reference proteome</keyword>
<accession>A0A3N2Q780</accession>
<evidence type="ECO:0000256" key="2">
    <source>
        <dbReference type="ARBA" id="ARBA00022692"/>
    </source>
</evidence>
<dbReference type="GO" id="GO:0016020">
    <property type="term" value="C:membrane"/>
    <property type="evidence" value="ECO:0007669"/>
    <property type="project" value="UniProtKB-SubCell"/>
</dbReference>
<evidence type="ECO:0000256" key="3">
    <source>
        <dbReference type="ARBA" id="ARBA00022989"/>
    </source>
</evidence>
<dbReference type="AlphaFoldDB" id="A0A3N2Q780"/>
<feature type="transmembrane region" description="Helical" evidence="6">
    <location>
        <begin position="450"/>
        <end position="471"/>
    </location>
</feature>
<dbReference type="InterPro" id="IPR011701">
    <property type="entry name" value="MFS"/>
</dbReference>